<feature type="domain" description="Cation-transporting P-type ATPase N-terminal" evidence="12">
    <location>
        <begin position="28"/>
        <end position="101"/>
    </location>
</feature>
<dbReference type="EMBL" id="CAJNON010000005">
    <property type="protein sequence ID" value="CAF0749084.1"/>
    <property type="molecule type" value="Genomic_DNA"/>
</dbReference>
<keyword evidence="6 11" id="KW-0547">Nucleotide-binding</keyword>
<keyword evidence="11" id="KW-1278">Translocase</keyword>
<name>A0A818GVL8_9BILA</name>
<evidence type="ECO:0000256" key="9">
    <source>
        <dbReference type="ARBA" id="ARBA00022989"/>
    </source>
</evidence>
<dbReference type="InterPro" id="IPR023298">
    <property type="entry name" value="ATPase_P-typ_TM_dom_sf"/>
</dbReference>
<protein>
    <recommendedName>
        <fullName evidence="11">Plasma membrane ATPase</fullName>
        <ecNumber evidence="11">7.1.2.1</ecNumber>
    </recommendedName>
</protein>
<reference evidence="15" key="1">
    <citation type="submission" date="2021-02" db="EMBL/GenBank/DDBJ databases">
        <authorList>
            <person name="Nowell W R."/>
        </authorList>
    </citation>
    <scope>NUCLEOTIDE SEQUENCE</scope>
</reference>
<dbReference type="InterPro" id="IPR059000">
    <property type="entry name" value="ATPase_P-type_domA"/>
</dbReference>
<feature type="transmembrane region" description="Helical" evidence="11">
    <location>
        <begin position="765"/>
        <end position="783"/>
    </location>
</feature>
<keyword evidence="7 11" id="KW-0067">ATP-binding</keyword>
<dbReference type="GO" id="GO:0005886">
    <property type="term" value="C:plasma membrane"/>
    <property type="evidence" value="ECO:0007669"/>
    <property type="project" value="UniProtKB-SubCell"/>
</dbReference>
<evidence type="ECO:0000256" key="10">
    <source>
        <dbReference type="ARBA" id="ARBA00023136"/>
    </source>
</evidence>
<comment type="similarity">
    <text evidence="2 11">Belongs to the cation transport ATPase (P-type) (TC 3.A.3) family. Type IIIA subfamily.</text>
</comment>
<keyword evidence="11" id="KW-0375">Hydrogen ion transport</keyword>
<dbReference type="NCBIfam" id="TIGR01494">
    <property type="entry name" value="ATPase_P-type"/>
    <property type="match status" value="1"/>
</dbReference>
<keyword evidence="10 11" id="KW-0472">Membrane</keyword>
<feature type="transmembrane region" description="Helical" evidence="11">
    <location>
        <begin position="77"/>
        <end position="96"/>
    </location>
</feature>
<dbReference type="PRINTS" id="PR00120">
    <property type="entry name" value="HATPASE"/>
</dbReference>
<comment type="catalytic activity">
    <reaction evidence="11">
        <text>ATP + H2O + H(+)(in) = ADP + phosphate + 2 H(+)(out)</text>
        <dbReference type="Rhea" id="RHEA:20852"/>
        <dbReference type="ChEBI" id="CHEBI:15377"/>
        <dbReference type="ChEBI" id="CHEBI:15378"/>
        <dbReference type="ChEBI" id="CHEBI:30616"/>
        <dbReference type="ChEBI" id="CHEBI:43474"/>
        <dbReference type="ChEBI" id="CHEBI:456216"/>
        <dbReference type="EC" id="7.1.2.1"/>
    </reaction>
</comment>
<evidence type="ECO:0000256" key="11">
    <source>
        <dbReference type="RuleBase" id="RU362083"/>
    </source>
</evidence>
<evidence type="ECO:0000256" key="3">
    <source>
        <dbReference type="ARBA" id="ARBA00022553"/>
    </source>
</evidence>
<evidence type="ECO:0000256" key="2">
    <source>
        <dbReference type="ARBA" id="ARBA00008804"/>
    </source>
</evidence>
<proteinExistence type="inferred from homology"/>
<dbReference type="GO" id="GO:0046872">
    <property type="term" value="F:metal ion binding"/>
    <property type="evidence" value="ECO:0007669"/>
    <property type="project" value="UniProtKB-KW"/>
</dbReference>
<dbReference type="Proteomes" id="UP000663845">
    <property type="component" value="Unassembled WGS sequence"/>
</dbReference>
<dbReference type="InterPro" id="IPR008250">
    <property type="entry name" value="ATPase_P-typ_transduc_dom_A_sf"/>
</dbReference>
<evidence type="ECO:0000313" key="17">
    <source>
        <dbReference type="Proteomes" id="UP000663881"/>
    </source>
</evidence>
<dbReference type="Proteomes" id="UP000663881">
    <property type="component" value="Unassembled WGS sequence"/>
</dbReference>
<dbReference type="SMART" id="SM00831">
    <property type="entry name" value="Cation_ATPase_N"/>
    <property type="match status" value="1"/>
</dbReference>
<feature type="transmembrane region" description="Helical" evidence="11">
    <location>
        <begin position="285"/>
        <end position="307"/>
    </location>
</feature>
<dbReference type="SUPFAM" id="SSF81665">
    <property type="entry name" value="Calcium ATPase, transmembrane domain M"/>
    <property type="match status" value="1"/>
</dbReference>
<evidence type="ECO:0000256" key="6">
    <source>
        <dbReference type="ARBA" id="ARBA00022741"/>
    </source>
</evidence>
<feature type="transmembrane region" description="Helical" evidence="11">
    <location>
        <begin position="710"/>
        <end position="732"/>
    </location>
</feature>
<dbReference type="InterPro" id="IPR023214">
    <property type="entry name" value="HAD_sf"/>
</dbReference>
<feature type="transmembrane region" description="Helical" evidence="11">
    <location>
        <begin position="102"/>
        <end position="120"/>
    </location>
</feature>
<dbReference type="AlphaFoldDB" id="A0A818GVL8"/>
<dbReference type="Gene3D" id="3.40.50.1000">
    <property type="entry name" value="HAD superfamily/HAD-like"/>
    <property type="match status" value="1"/>
</dbReference>
<dbReference type="PANTHER" id="PTHR42861">
    <property type="entry name" value="CALCIUM-TRANSPORTING ATPASE"/>
    <property type="match status" value="1"/>
</dbReference>
<dbReference type="SUPFAM" id="SSF81653">
    <property type="entry name" value="Calcium ATPase, transduction domain A"/>
    <property type="match status" value="1"/>
</dbReference>
<dbReference type="InterPro" id="IPR036412">
    <property type="entry name" value="HAD-like_sf"/>
</dbReference>
<organism evidence="15 17">
    <name type="scientific">Adineta steineri</name>
    <dbReference type="NCBI Taxonomy" id="433720"/>
    <lineage>
        <taxon>Eukaryota</taxon>
        <taxon>Metazoa</taxon>
        <taxon>Spiralia</taxon>
        <taxon>Gnathifera</taxon>
        <taxon>Rotifera</taxon>
        <taxon>Eurotatoria</taxon>
        <taxon>Bdelloidea</taxon>
        <taxon>Adinetida</taxon>
        <taxon>Adinetidae</taxon>
        <taxon>Adineta</taxon>
    </lineage>
</organism>
<dbReference type="InterPro" id="IPR004014">
    <property type="entry name" value="ATPase_P-typ_cation-transptr_N"/>
</dbReference>
<dbReference type="Pfam" id="PF00690">
    <property type="entry name" value="Cation_ATPase_N"/>
    <property type="match status" value="1"/>
</dbReference>
<dbReference type="Gene3D" id="3.40.1110.10">
    <property type="entry name" value="Calcium-transporting ATPase, cytoplasmic domain N"/>
    <property type="match status" value="1"/>
</dbReference>
<feature type="transmembrane region" description="Helical" evidence="11">
    <location>
        <begin position="829"/>
        <end position="855"/>
    </location>
</feature>
<dbReference type="EMBL" id="CAJOAY010000029">
    <property type="protein sequence ID" value="CAF3496533.1"/>
    <property type="molecule type" value="Genomic_DNA"/>
</dbReference>
<evidence type="ECO:0000313" key="13">
    <source>
        <dbReference type="EMBL" id="CAF0749084.1"/>
    </source>
</evidence>
<evidence type="ECO:0000256" key="7">
    <source>
        <dbReference type="ARBA" id="ARBA00022840"/>
    </source>
</evidence>
<keyword evidence="5" id="KW-0479">Metal-binding</keyword>
<dbReference type="InterPro" id="IPR001757">
    <property type="entry name" value="P_typ_ATPase"/>
</dbReference>
<keyword evidence="9 11" id="KW-1133">Transmembrane helix</keyword>
<dbReference type="Gene3D" id="2.70.150.10">
    <property type="entry name" value="Calcium-transporting ATPase, cytoplasmic transduction domain A"/>
    <property type="match status" value="1"/>
</dbReference>
<evidence type="ECO:0000313" key="14">
    <source>
        <dbReference type="EMBL" id="CAF1435151.1"/>
    </source>
</evidence>
<comment type="caution">
    <text evidence="15">The sequence shown here is derived from an EMBL/GenBank/DDBJ whole genome shotgun (WGS) entry which is preliminary data.</text>
</comment>
<gene>
    <name evidence="14" type="ORF">JYZ213_LOCUS39800</name>
    <name evidence="15" type="ORF">OKA104_LOCUS1244</name>
    <name evidence="16" type="ORF">OXD698_LOCUS6602</name>
    <name evidence="13" type="ORF">VCS650_LOCUS1128</name>
</gene>
<dbReference type="NCBIfam" id="TIGR01647">
    <property type="entry name" value="ATPase-IIIA_H"/>
    <property type="match status" value="1"/>
</dbReference>
<evidence type="ECO:0000259" key="12">
    <source>
        <dbReference type="SMART" id="SM00831"/>
    </source>
</evidence>
<dbReference type="PRINTS" id="PR00119">
    <property type="entry name" value="CATATPASE"/>
</dbReference>
<dbReference type="Proteomes" id="UP000663844">
    <property type="component" value="Unassembled WGS sequence"/>
</dbReference>
<dbReference type="SUPFAM" id="SSF81660">
    <property type="entry name" value="Metal cation-transporting ATPase, ATP-binding domain N"/>
    <property type="match status" value="1"/>
</dbReference>
<dbReference type="EMBL" id="CAJOAZ010000289">
    <property type="protein sequence ID" value="CAF3604647.1"/>
    <property type="molecule type" value="Genomic_DNA"/>
</dbReference>
<dbReference type="Gene3D" id="1.20.1110.10">
    <property type="entry name" value="Calcium-transporting ATPase, transmembrane domain"/>
    <property type="match status" value="1"/>
</dbReference>
<sequence>MESSTINIPENAIRILTLEEMYDIEKYNLSTMELNDVFNFLNASFEGLTDEEVNYRLEKFGCNRDDGIKEKSRVSQFLLFLRTPFLFMMIFANIIATPEWEVFLGIILLLLINSVTGFYLQSHTRNIWKEFMKSLEPMAKVKRNSQWKMIPRDELVPGDIIHIEQGDISPADARLIAIDERVAMDQAGLTGEPLFVNKAIGDEIFQWSTCNQGDAVAIVHGTGHNTFAGRAIKCTFGYCEKIYMEKFYSTSNKFYIISIIIFVIAEALIMYTVYHYKYRRGINNILVLLFGGIPISMATILTMILVVGAKQLSEHKVIVTSIEVIEKLASVTILYSNRTGMITLGNPVIDKTSIKKYSNIEIDDIVHYAAIASLTNNPNAIDLCITSTYSDIKKIYEGIKRLNFKEFNATNTRTEITYRIFSDGTVHRITKGIPHSIWNLCTRDKTNDQLIQLNADVEEFAQKGLSSLAVAIEDVPNGDAEGKGNGFKLIGLLPISDRLRTDIKQTIDRAHYLSIQVKMITSDGLTIAKVIGRCAGIGDNIFSSNILKDDIDDQILYADGFADVYPEHEYTLIEKLQKMDHIVAVTGDSIHDAPVLSKADVGITVADASDAARSSADIILTESGLSIIIEAIHDSRQIIKRLTAYAIYACSMTIRTFVGFSILIFAFKFDFPPFMVLILVILNDGALVTISKDQTKPCLYPNNLNSFEIFIYGIVYGIYLAISTVAFLSVILKTSFFSDKFGVIQFVPRPQTDLHPEWNHPQLHSIIYLQISIISQALIFITCSRRSFFLERPSIILICTFSITQLIATFIAVYANWTFTNIEGCGWSWARIIWIWDFLWFFPLDLIKFTLCAYFDPKKKQQQRLAKVSRNEPLAEEQTDHHSTLINA</sequence>
<keyword evidence="4 11" id="KW-0812">Transmembrane</keyword>
<evidence type="ECO:0000256" key="4">
    <source>
        <dbReference type="ARBA" id="ARBA00022692"/>
    </source>
</evidence>
<keyword evidence="11" id="KW-0813">Transport</keyword>
<dbReference type="FunFam" id="3.40.50.1000:FF:000211">
    <property type="entry name" value="Plasma membrane ATPase"/>
    <property type="match status" value="1"/>
</dbReference>
<keyword evidence="11" id="KW-0406">Ion transport</keyword>
<dbReference type="GO" id="GO:0016887">
    <property type="term" value="F:ATP hydrolysis activity"/>
    <property type="evidence" value="ECO:0007669"/>
    <property type="project" value="InterPro"/>
</dbReference>
<dbReference type="GO" id="GO:0120029">
    <property type="term" value="P:proton export across plasma membrane"/>
    <property type="evidence" value="ECO:0007669"/>
    <property type="project" value="UniProtKB-UniRule"/>
</dbReference>
<evidence type="ECO:0000313" key="15">
    <source>
        <dbReference type="EMBL" id="CAF3496533.1"/>
    </source>
</evidence>
<evidence type="ECO:0000256" key="8">
    <source>
        <dbReference type="ARBA" id="ARBA00022842"/>
    </source>
</evidence>
<feature type="transmembrane region" description="Helical" evidence="11">
    <location>
        <begin position="254"/>
        <end position="273"/>
    </location>
</feature>
<dbReference type="EC" id="7.1.2.1" evidence="11"/>
<keyword evidence="8 11" id="KW-0460">Magnesium</keyword>
<dbReference type="GO" id="GO:0008553">
    <property type="term" value="F:P-type proton-exporting transporter activity"/>
    <property type="evidence" value="ECO:0007669"/>
    <property type="project" value="UniProtKB-UniRule"/>
</dbReference>
<dbReference type="Proteomes" id="UP000663891">
    <property type="component" value="Unassembled WGS sequence"/>
</dbReference>
<comment type="subcellular location">
    <subcellularLocation>
        <location evidence="11">Cell membrane</location>
        <topology evidence="11">Multi-pass membrane protein</topology>
    </subcellularLocation>
    <subcellularLocation>
        <location evidence="1">Membrane</location>
        <topology evidence="1">Multi-pass membrane protein</topology>
    </subcellularLocation>
</comment>
<dbReference type="InterPro" id="IPR023299">
    <property type="entry name" value="ATPase_P-typ_cyto_dom_N"/>
</dbReference>
<evidence type="ECO:0000256" key="1">
    <source>
        <dbReference type="ARBA" id="ARBA00004141"/>
    </source>
</evidence>
<dbReference type="InterPro" id="IPR006534">
    <property type="entry name" value="P-type_ATPase_IIIA"/>
</dbReference>
<dbReference type="GO" id="GO:0005524">
    <property type="term" value="F:ATP binding"/>
    <property type="evidence" value="ECO:0007669"/>
    <property type="project" value="UniProtKB-UniRule"/>
</dbReference>
<keyword evidence="3" id="KW-0597">Phosphoprotein</keyword>
<dbReference type="OrthoDB" id="116380at2759"/>
<accession>A0A818GVL8</accession>
<dbReference type="SUPFAM" id="SSF56784">
    <property type="entry name" value="HAD-like"/>
    <property type="match status" value="1"/>
</dbReference>
<evidence type="ECO:0000256" key="5">
    <source>
        <dbReference type="ARBA" id="ARBA00022723"/>
    </source>
</evidence>
<dbReference type="Pfam" id="PF00122">
    <property type="entry name" value="E1-E2_ATPase"/>
    <property type="match status" value="1"/>
</dbReference>
<evidence type="ECO:0000313" key="16">
    <source>
        <dbReference type="EMBL" id="CAF3604647.1"/>
    </source>
</evidence>
<dbReference type="EMBL" id="CAJNOG010001351">
    <property type="protein sequence ID" value="CAF1435151.1"/>
    <property type="molecule type" value="Genomic_DNA"/>
</dbReference>
<feature type="transmembrane region" description="Helical" evidence="11">
    <location>
        <begin position="673"/>
        <end position="690"/>
    </location>
</feature>
<feature type="transmembrane region" description="Helical" evidence="11">
    <location>
        <begin position="645"/>
        <end position="667"/>
    </location>
</feature>
<feature type="transmembrane region" description="Helical" evidence="11">
    <location>
        <begin position="795"/>
        <end position="817"/>
    </location>
</feature>